<dbReference type="GO" id="GO:0016853">
    <property type="term" value="F:isomerase activity"/>
    <property type="evidence" value="ECO:0007669"/>
    <property type="project" value="UniProtKB-KW"/>
</dbReference>
<dbReference type="RefSeq" id="WP_331932750.1">
    <property type="nucleotide sequence ID" value="NZ_JBEPLU010000001.1"/>
</dbReference>
<dbReference type="Gene3D" id="3.40.30.10">
    <property type="entry name" value="Glutaredoxin"/>
    <property type="match status" value="1"/>
</dbReference>
<evidence type="ECO:0000256" key="3">
    <source>
        <dbReference type="ARBA" id="ARBA00023157"/>
    </source>
</evidence>
<keyword evidence="4" id="KW-0676">Redox-active center</keyword>
<dbReference type="InterPro" id="IPR001853">
    <property type="entry name" value="DSBA-like_thioredoxin_dom"/>
</dbReference>
<evidence type="ECO:0000313" key="6">
    <source>
        <dbReference type="EMBL" id="MET3525046.1"/>
    </source>
</evidence>
<evidence type="ECO:0000256" key="4">
    <source>
        <dbReference type="ARBA" id="ARBA00023284"/>
    </source>
</evidence>
<keyword evidence="1" id="KW-0732">Signal</keyword>
<keyword evidence="2" id="KW-0560">Oxidoreductase</keyword>
<name>A0ABV2EDE6_9CAUL</name>
<keyword evidence="6" id="KW-0413">Isomerase</keyword>
<evidence type="ECO:0000259" key="5">
    <source>
        <dbReference type="PROSITE" id="PS51352"/>
    </source>
</evidence>
<dbReference type="InterPro" id="IPR013766">
    <property type="entry name" value="Thioredoxin_domain"/>
</dbReference>
<protein>
    <submittedName>
        <fullName evidence="6">Protein-disulfide isomerase</fullName>
    </submittedName>
</protein>
<evidence type="ECO:0000256" key="2">
    <source>
        <dbReference type="ARBA" id="ARBA00023002"/>
    </source>
</evidence>
<keyword evidence="3" id="KW-1015">Disulfide bond</keyword>
<evidence type="ECO:0000313" key="7">
    <source>
        <dbReference type="Proteomes" id="UP001549110"/>
    </source>
</evidence>
<dbReference type="CDD" id="cd03023">
    <property type="entry name" value="DsbA_Com1_like"/>
    <property type="match status" value="1"/>
</dbReference>
<dbReference type="Pfam" id="PF01323">
    <property type="entry name" value="DSBA"/>
    <property type="match status" value="1"/>
</dbReference>
<dbReference type="PROSITE" id="PS51352">
    <property type="entry name" value="THIOREDOXIN_2"/>
    <property type="match status" value="1"/>
</dbReference>
<dbReference type="SUPFAM" id="SSF52833">
    <property type="entry name" value="Thioredoxin-like"/>
    <property type="match status" value="1"/>
</dbReference>
<dbReference type="Proteomes" id="UP001549110">
    <property type="component" value="Unassembled WGS sequence"/>
</dbReference>
<dbReference type="InterPro" id="IPR036249">
    <property type="entry name" value="Thioredoxin-like_sf"/>
</dbReference>
<sequence>MRQFELRPRLSLALAVVAALALTWFLQTRPPPAKALRLTPVVESVLADPGSPRLGAEAPDVVIVVFTDYRCPICRKTAPALDRLLASDPGVRVVYKDWPILGEQSRAGARIALAAHRLGGYARMHHALMTDPGPLSIDAAPRLAERAGLDAEALNTALADGSEAIDLQLNRHRAQAFALGLQGTPAYLVGPYLVQGGLDDRKLAAMVARARKTGPPKS</sequence>
<evidence type="ECO:0000256" key="1">
    <source>
        <dbReference type="ARBA" id="ARBA00022729"/>
    </source>
</evidence>
<gene>
    <name evidence="6" type="ORF">ABID41_000141</name>
</gene>
<dbReference type="EMBL" id="JBEPLU010000001">
    <property type="protein sequence ID" value="MET3525046.1"/>
    <property type="molecule type" value="Genomic_DNA"/>
</dbReference>
<feature type="domain" description="Thioredoxin" evidence="5">
    <location>
        <begin position="27"/>
        <end position="212"/>
    </location>
</feature>
<organism evidence="6 7">
    <name type="scientific">Phenylobacterium koreense</name>
    <dbReference type="NCBI Taxonomy" id="266125"/>
    <lineage>
        <taxon>Bacteria</taxon>
        <taxon>Pseudomonadati</taxon>
        <taxon>Pseudomonadota</taxon>
        <taxon>Alphaproteobacteria</taxon>
        <taxon>Caulobacterales</taxon>
        <taxon>Caulobacteraceae</taxon>
        <taxon>Phenylobacterium</taxon>
    </lineage>
</organism>
<accession>A0ABV2EDE6</accession>
<proteinExistence type="predicted"/>
<reference evidence="6 7" key="1">
    <citation type="submission" date="2024-06" db="EMBL/GenBank/DDBJ databases">
        <title>Genomic Encyclopedia of Type Strains, Phase IV (KMG-IV): sequencing the most valuable type-strain genomes for metagenomic binning, comparative biology and taxonomic classification.</title>
        <authorList>
            <person name="Goeker M."/>
        </authorList>
    </citation>
    <scope>NUCLEOTIDE SEQUENCE [LARGE SCALE GENOMIC DNA]</scope>
    <source>
        <strain evidence="6 7">DSM 17809</strain>
    </source>
</reference>
<keyword evidence="7" id="KW-1185">Reference proteome</keyword>
<dbReference type="PANTHER" id="PTHR13887">
    <property type="entry name" value="GLUTATHIONE S-TRANSFERASE KAPPA"/>
    <property type="match status" value="1"/>
</dbReference>
<dbReference type="PANTHER" id="PTHR13887:SF14">
    <property type="entry name" value="DISULFIDE BOND FORMATION PROTEIN D"/>
    <property type="match status" value="1"/>
</dbReference>
<comment type="caution">
    <text evidence="6">The sequence shown here is derived from an EMBL/GenBank/DDBJ whole genome shotgun (WGS) entry which is preliminary data.</text>
</comment>